<dbReference type="AlphaFoldDB" id="A0A0D8L3H8"/>
<feature type="domain" description="Colicin D immunity protein" evidence="1">
    <location>
        <begin position="6"/>
        <end position="86"/>
    </location>
</feature>
<name>A0A0D8L3H8_MORMO</name>
<accession>A0A0D8L3H8</accession>
<organism evidence="2 3">
    <name type="scientific">Morganella morganii</name>
    <name type="common">Proteus morganii</name>
    <dbReference type="NCBI Taxonomy" id="582"/>
    <lineage>
        <taxon>Bacteria</taxon>
        <taxon>Pseudomonadati</taxon>
        <taxon>Pseudomonadota</taxon>
        <taxon>Gammaproteobacteria</taxon>
        <taxon>Enterobacterales</taxon>
        <taxon>Morganellaceae</taxon>
        <taxon>Morganella</taxon>
    </lineage>
</organism>
<evidence type="ECO:0000313" key="3">
    <source>
        <dbReference type="Proteomes" id="UP000032582"/>
    </source>
</evidence>
<dbReference type="PATRIC" id="fig|582.24.peg.5901"/>
<dbReference type="Gene3D" id="1.20.120.650">
    <property type="entry name" value="Colicin D"/>
    <property type="match status" value="1"/>
</dbReference>
<sequence>MYSKNSVTNLIRLIDEFIHGEISAPTFEVTYMNEWRKYRDFSEKKGISDNDQSYFDRIFTALDVYCSDPDLRDENDFDDDELLNEVIKINKEWLLSKS</sequence>
<gene>
    <name evidence="2" type="ORF">UA45_18485</name>
</gene>
<dbReference type="Pfam" id="PF09204">
    <property type="entry name" value="Colicin_immun"/>
    <property type="match status" value="1"/>
</dbReference>
<dbReference type="GO" id="GO:0030153">
    <property type="term" value="P:bacteriocin immunity"/>
    <property type="evidence" value="ECO:0007669"/>
    <property type="project" value="InterPro"/>
</dbReference>
<comment type="caution">
    <text evidence="2">The sequence shown here is derived from an EMBL/GenBank/DDBJ whole genome shotgun (WGS) entry which is preliminary data.</text>
</comment>
<dbReference type="GO" id="GO:0015643">
    <property type="term" value="F:toxic substance binding"/>
    <property type="evidence" value="ECO:0007669"/>
    <property type="project" value="InterPro"/>
</dbReference>
<proteinExistence type="predicted"/>
<dbReference type="InterPro" id="IPR036471">
    <property type="entry name" value="Colicin_D_sf"/>
</dbReference>
<evidence type="ECO:0000259" key="1">
    <source>
        <dbReference type="Pfam" id="PF09204"/>
    </source>
</evidence>
<protein>
    <recommendedName>
        <fullName evidence="1">Colicin D immunity protein domain-containing protein</fullName>
    </recommendedName>
</protein>
<dbReference type="InterPro" id="IPR015287">
    <property type="entry name" value="Colicin_D_immunity_dom"/>
</dbReference>
<dbReference type="Proteomes" id="UP000032582">
    <property type="component" value="Unassembled WGS sequence"/>
</dbReference>
<dbReference type="EMBL" id="JZSH01000316">
    <property type="protein sequence ID" value="KJF76470.1"/>
    <property type="molecule type" value="Genomic_DNA"/>
</dbReference>
<evidence type="ECO:0000313" key="2">
    <source>
        <dbReference type="EMBL" id="KJF76470.1"/>
    </source>
</evidence>
<reference evidence="2 3" key="1">
    <citation type="submission" date="2015-02" db="EMBL/GenBank/DDBJ databases">
        <title>Whole genome shotgun sequencing of cultured foodborne pathogen.</title>
        <authorList>
            <person name="Timme R."/>
            <person name="Allard M.W."/>
            <person name="Strain E."/>
            <person name="Evans P.S."/>
            <person name="Brown E."/>
        </authorList>
    </citation>
    <scope>NUCLEOTIDE SEQUENCE [LARGE SCALE GENOMIC DNA]</scope>
    <source>
        <strain evidence="2 3">GCSL-TSO-24</strain>
    </source>
</reference>